<reference evidence="4 5" key="1">
    <citation type="submission" date="2016-11" db="EMBL/GenBank/DDBJ databases">
        <authorList>
            <person name="Jaros S."/>
            <person name="Januszkiewicz K."/>
            <person name="Wedrychowicz H."/>
        </authorList>
    </citation>
    <scope>NUCLEOTIDE SEQUENCE [LARGE SCALE GENOMIC DNA]</scope>
    <source>
        <strain evidence="4 5">DSM 15970</strain>
    </source>
</reference>
<keyword evidence="5" id="KW-1185">Reference proteome</keyword>
<dbReference type="Pfam" id="PF21447">
    <property type="entry name" value="Ppx-GppA_III"/>
    <property type="match status" value="1"/>
</dbReference>
<dbReference type="AlphaFoldDB" id="A0A1M6JF43"/>
<dbReference type="InterPro" id="IPR048950">
    <property type="entry name" value="Ppx_GppA_C"/>
</dbReference>
<dbReference type="Proteomes" id="UP000184342">
    <property type="component" value="Unassembled WGS sequence"/>
</dbReference>
<evidence type="ECO:0000313" key="4">
    <source>
        <dbReference type="EMBL" id="SHJ45311.1"/>
    </source>
</evidence>
<dbReference type="Gene3D" id="3.30.420.40">
    <property type="match status" value="1"/>
</dbReference>
<dbReference type="EMBL" id="FQYT01000022">
    <property type="protein sequence ID" value="SHJ45311.1"/>
    <property type="molecule type" value="Genomic_DNA"/>
</dbReference>
<dbReference type="GO" id="GO:0016462">
    <property type="term" value="F:pyrophosphatase activity"/>
    <property type="evidence" value="ECO:0007669"/>
    <property type="project" value="TreeGrafter"/>
</dbReference>
<evidence type="ECO:0000259" key="3">
    <source>
        <dbReference type="Pfam" id="PF21447"/>
    </source>
</evidence>
<sequence>MNKKGYEVVGAIVIRPNNLELTIAELRGDGGKNILEELVQPTNIGSDVFQTGRIHAATISDTVLHIKGFKKAMDNYQVKTYKAVATSAFREAENQEYVLERIRMNTGIVVDVANSAQERFYMHKALRYGLPKVGKTVESALVVNVGSGGVEFSIYQKGNLMMTEYINIGALRLHEQLSTFQTRTTEFLRVMEEFISSRLSIVKPIINKADIQYFIGLGSELNMVAGLISAKKKLIDIVEIENLYEKIKRMQDEEIMEAYRMSAKQVETLVPTFVILNSFLGMTHSKKVYIPKIDFRQGIVCDLADSIFDLERQEEFNRDIISSVWYLAKKYGIDRQHSSQVAKVAMKIYDQTEKYHQLGKRERQYLEIAAMLHAIGYFVNFNDYNVITSWLVKRQNIMGISNLEMEIISSIIFYHEDEVPRQHHTVYTNLSHEEKAIVLKLTAILKIANSLDYSRGGKVSDIEICRKKDELILTVKASQNLLLEEWVFNKRAEFFEEVMGIHPVLKIMM</sequence>
<dbReference type="RefSeq" id="WP_073994249.1">
    <property type="nucleotide sequence ID" value="NZ_FQYT01000022.1"/>
</dbReference>
<dbReference type="SUPFAM" id="SSF109604">
    <property type="entry name" value="HD-domain/PDEase-like"/>
    <property type="match status" value="1"/>
</dbReference>
<dbReference type="CDD" id="cd00077">
    <property type="entry name" value="HDc"/>
    <property type="match status" value="1"/>
</dbReference>
<evidence type="ECO:0000313" key="5">
    <source>
        <dbReference type="Proteomes" id="UP000184342"/>
    </source>
</evidence>
<comment type="similarity">
    <text evidence="1">Belongs to the GppA/Ppx family.</text>
</comment>
<gene>
    <name evidence="4" type="ORF">SAMN02745691_01982</name>
</gene>
<dbReference type="InterPro" id="IPR003607">
    <property type="entry name" value="HD/PDEase_dom"/>
</dbReference>
<dbReference type="CDD" id="cd24006">
    <property type="entry name" value="ASKHA_NBD_PPX_GppA"/>
    <property type="match status" value="1"/>
</dbReference>
<dbReference type="PANTHER" id="PTHR30005">
    <property type="entry name" value="EXOPOLYPHOSPHATASE"/>
    <property type="match status" value="1"/>
</dbReference>
<organism evidence="4 5">
    <name type="scientific">Parasporobacterium paucivorans DSM 15970</name>
    <dbReference type="NCBI Taxonomy" id="1122934"/>
    <lineage>
        <taxon>Bacteria</taxon>
        <taxon>Bacillati</taxon>
        <taxon>Bacillota</taxon>
        <taxon>Clostridia</taxon>
        <taxon>Lachnospirales</taxon>
        <taxon>Lachnospiraceae</taxon>
        <taxon>Parasporobacterium</taxon>
    </lineage>
</organism>
<accession>A0A1M6JF43</accession>
<evidence type="ECO:0000256" key="1">
    <source>
        <dbReference type="ARBA" id="ARBA00007125"/>
    </source>
</evidence>
<protein>
    <submittedName>
        <fullName evidence="4">Exopolyphosphatase / guanosine-5'-triphosphate,3'-diphosphate pyrophosphatase</fullName>
    </submittedName>
</protein>
<proteinExistence type="inferred from homology"/>
<dbReference type="InterPro" id="IPR003695">
    <property type="entry name" value="Ppx_GppA_N"/>
</dbReference>
<dbReference type="InterPro" id="IPR050273">
    <property type="entry name" value="GppA/Ppx_hydrolase"/>
</dbReference>
<dbReference type="STRING" id="1122934.SAMN02745691_01982"/>
<name>A0A1M6JF43_9FIRM</name>
<dbReference type="PANTHER" id="PTHR30005:SF0">
    <property type="entry name" value="RETROGRADE REGULATION PROTEIN 2"/>
    <property type="match status" value="1"/>
</dbReference>
<dbReference type="Gene3D" id="3.30.420.150">
    <property type="entry name" value="Exopolyphosphatase. Domain 2"/>
    <property type="match status" value="1"/>
</dbReference>
<dbReference type="Gene3D" id="1.10.3210.10">
    <property type="entry name" value="Hypothetical protein af1432"/>
    <property type="match status" value="1"/>
</dbReference>
<feature type="domain" description="Ppx/GppA phosphatase C-terminal" evidence="3">
    <location>
        <begin position="323"/>
        <end position="482"/>
    </location>
</feature>
<evidence type="ECO:0000259" key="2">
    <source>
        <dbReference type="Pfam" id="PF02541"/>
    </source>
</evidence>
<dbReference type="InterPro" id="IPR043129">
    <property type="entry name" value="ATPase_NBD"/>
</dbReference>
<dbReference type="SUPFAM" id="SSF53067">
    <property type="entry name" value="Actin-like ATPase domain"/>
    <property type="match status" value="2"/>
</dbReference>
<dbReference type="Pfam" id="PF02541">
    <property type="entry name" value="Ppx-GppA"/>
    <property type="match status" value="1"/>
</dbReference>
<feature type="domain" description="Ppx/GppA phosphatase N-terminal" evidence="2">
    <location>
        <begin position="33"/>
        <end position="305"/>
    </location>
</feature>